<organism evidence="3 4">
    <name type="scientific">Clytia hemisphaerica</name>
    <dbReference type="NCBI Taxonomy" id="252671"/>
    <lineage>
        <taxon>Eukaryota</taxon>
        <taxon>Metazoa</taxon>
        <taxon>Cnidaria</taxon>
        <taxon>Hydrozoa</taxon>
        <taxon>Hydroidolina</taxon>
        <taxon>Leptothecata</taxon>
        <taxon>Obeliida</taxon>
        <taxon>Clytiidae</taxon>
        <taxon>Clytia</taxon>
    </lineage>
</organism>
<dbReference type="AlphaFoldDB" id="A0A7M5XAY9"/>
<dbReference type="CDD" id="cd18186">
    <property type="entry name" value="BTB_POZ_ZBTB_KLHL-like"/>
    <property type="match status" value="1"/>
</dbReference>
<dbReference type="Pfam" id="PF00651">
    <property type="entry name" value="BTB"/>
    <property type="match status" value="1"/>
</dbReference>
<dbReference type="GeneID" id="136816016"/>
<name>A0A7M5XAY9_9CNID</name>
<reference evidence="3" key="1">
    <citation type="submission" date="2021-01" db="UniProtKB">
        <authorList>
            <consortium name="EnsemblMetazoa"/>
        </authorList>
    </citation>
    <scope>IDENTIFICATION</scope>
</reference>
<dbReference type="SMART" id="SM00225">
    <property type="entry name" value="BTB"/>
    <property type="match status" value="2"/>
</dbReference>
<protein>
    <recommendedName>
        <fullName evidence="2">BTB domain-containing protein</fullName>
    </recommendedName>
</protein>
<evidence type="ECO:0000313" key="3">
    <source>
        <dbReference type="EnsemblMetazoa" id="CLYHEMP020593.1"/>
    </source>
</evidence>
<feature type="domain" description="BTB" evidence="2">
    <location>
        <begin position="43"/>
        <end position="135"/>
    </location>
</feature>
<accession>A0A7M5XAY9</accession>
<dbReference type="InterPro" id="IPR011333">
    <property type="entry name" value="SKP1/BTB/POZ_sf"/>
</dbReference>
<dbReference type="Proteomes" id="UP000594262">
    <property type="component" value="Unplaced"/>
</dbReference>
<keyword evidence="4" id="KW-1185">Reference proteome</keyword>
<feature type="domain" description="BTB" evidence="2">
    <location>
        <begin position="271"/>
        <end position="372"/>
    </location>
</feature>
<dbReference type="Gene3D" id="3.30.710.10">
    <property type="entry name" value="Potassium Channel Kv1.1, Chain A"/>
    <property type="match status" value="1"/>
</dbReference>
<feature type="compositionally biased region" description="Polar residues" evidence="1">
    <location>
        <begin position="10"/>
        <end position="26"/>
    </location>
</feature>
<evidence type="ECO:0000313" key="4">
    <source>
        <dbReference type="Proteomes" id="UP000594262"/>
    </source>
</evidence>
<proteinExistence type="predicted"/>
<dbReference type="SUPFAM" id="SSF54695">
    <property type="entry name" value="POZ domain"/>
    <property type="match status" value="1"/>
</dbReference>
<dbReference type="RefSeq" id="XP_066928540.1">
    <property type="nucleotide sequence ID" value="XM_067072439.1"/>
</dbReference>
<feature type="region of interest" description="Disordered" evidence="1">
    <location>
        <begin position="1"/>
        <end position="33"/>
    </location>
</feature>
<dbReference type="EnsemblMetazoa" id="CLYHEMT020593.1">
    <property type="protein sequence ID" value="CLYHEMP020593.1"/>
    <property type="gene ID" value="CLYHEMG020593"/>
</dbReference>
<evidence type="ECO:0000256" key="1">
    <source>
        <dbReference type="SAM" id="MobiDB-lite"/>
    </source>
</evidence>
<sequence>MVKRKIETLESPTTKITKSGEQSNQNEESKEKLIPLGFDESDCDTIIMTKDKTVHIPSSFLNMMSSDSKAFVTGKKMIDVMSENLIHALSFYDPKNWKESDDIKHSTLDELLHISNILNLKSLKKYVIDQFVDNLWVDEIDSDFIDSLNIAQRHEMYTLVNKLLSNGYGAKLESFDLIETVGFKRLHKEIRYEILKGAIYRENDGNKEASYYDAELMELKFIFNFFDMMVYENRAVNIIAKKCLWTLPFHEVTLEDSVDIKLISCEKDLKDCVTIIVENQEINVKSFLLTNNSPVFKAMLNSSSFKEGQNRRIELPGKKYLEVVFFLQCLHSPQDLRDICDYPDVFILSQLCREYQVDWLLEKIRDFINKGRFLTKRWILKGILLCEAMNFDPCEVLVNSIEDNFLDIHMSKDFMELSSKMQVLIARKRMWLLLRNSDEKKRKMLFNEEDCGFLSIFDDQSVFDFKFNGSEKEYIKQFKK</sequence>
<dbReference type="InterPro" id="IPR000210">
    <property type="entry name" value="BTB/POZ_dom"/>
</dbReference>
<evidence type="ECO:0000259" key="2">
    <source>
        <dbReference type="SMART" id="SM00225"/>
    </source>
</evidence>
<dbReference type="OrthoDB" id="5976359at2759"/>